<gene>
    <name evidence="1" type="ORF">DESPIG_00727</name>
</gene>
<dbReference type="eggNOG" id="ENOG5031YXH">
    <property type="taxonomic scope" value="Bacteria"/>
</dbReference>
<protein>
    <submittedName>
        <fullName evidence="1">Uncharacterized protein</fullName>
    </submittedName>
</protein>
<evidence type="ECO:0000313" key="2">
    <source>
        <dbReference type="Proteomes" id="UP000003676"/>
    </source>
</evidence>
<dbReference type="AlphaFoldDB" id="B6WRN6"/>
<accession>B6WRN6</accession>
<reference evidence="1 2" key="1">
    <citation type="submission" date="2008-10" db="EMBL/GenBank/DDBJ databases">
        <title>Draft genome sequence of Desulvovibrio piger (ATCC 29098).</title>
        <authorList>
            <person name="Sudarsanam P."/>
            <person name="Ley R."/>
            <person name="Guruge J."/>
            <person name="Turnbaugh P.J."/>
            <person name="Mahowald M."/>
            <person name="Liep D."/>
            <person name="Gordon J."/>
        </authorList>
    </citation>
    <scope>NUCLEOTIDE SEQUENCE [LARGE SCALE GENOMIC DNA]</scope>
    <source>
        <strain evidence="1 2">ATCC 29098</strain>
    </source>
</reference>
<reference evidence="1 2" key="2">
    <citation type="submission" date="2008-10" db="EMBL/GenBank/DDBJ databases">
        <authorList>
            <person name="Fulton L."/>
            <person name="Clifton S."/>
            <person name="Fulton B."/>
            <person name="Xu J."/>
            <person name="Minx P."/>
            <person name="Pepin K.H."/>
            <person name="Johnson M."/>
            <person name="Bhonagiri V."/>
            <person name="Nash W.E."/>
            <person name="Mardis E.R."/>
            <person name="Wilson R.K."/>
        </authorList>
    </citation>
    <scope>NUCLEOTIDE SEQUENCE [LARGE SCALE GENOMIC DNA]</scope>
    <source>
        <strain evidence="1 2">ATCC 29098</strain>
    </source>
</reference>
<name>B6WRN6_9BACT</name>
<dbReference type="EMBL" id="ABXU01000024">
    <property type="protein sequence ID" value="EEB34342.1"/>
    <property type="molecule type" value="Genomic_DNA"/>
</dbReference>
<evidence type="ECO:0000313" key="1">
    <source>
        <dbReference type="EMBL" id="EEB34342.1"/>
    </source>
</evidence>
<sequence>MARACQKTFRCRYHNAPGGLRKEYMDAQLRTSICVWFLVIGLKNSSERRLRARAMSLDACMEPLYRDLRGFFGYSNAAFDVSTRPITRLLFSLWPSRQPVDITHVAAVFSSLVSDLRFRLGPFWAKCPSEMRAPRLWAGIERQLDGIYDYGDPDGTEDYPHVDEVQPLYDRIHAAIWPSRPAPEMRLYLSGERFWISAQTKAEAREILRVETGLVGLPVKGIALGERLSDGRTAGELLSLAGGKPGIIALAQ</sequence>
<comment type="caution">
    <text evidence="1">The sequence shown here is derived from an EMBL/GenBank/DDBJ whole genome shotgun (WGS) entry which is preliminary data.</text>
</comment>
<dbReference type="HOGENOM" id="CLU_1101501_0_0_7"/>
<dbReference type="Proteomes" id="UP000003676">
    <property type="component" value="Unassembled WGS sequence"/>
</dbReference>
<proteinExistence type="predicted"/>
<organism evidence="1 2">
    <name type="scientific">Desulfovibrio piger ATCC 29098</name>
    <dbReference type="NCBI Taxonomy" id="411464"/>
    <lineage>
        <taxon>Bacteria</taxon>
        <taxon>Pseudomonadati</taxon>
        <taxon>Thermodesulfobacteriota</taxon>
        <taxon>Desulfovibrionia</taxon>
        <taxon>Desulfovibrionales</taxon>
        <taxon>Desulfovibrionaceae</taxon>
        <taxon>Desulfovibrio</taxon>
    </lineage>
</organism>